<dbReference type="InterPro" id="IPR035906">
    <property type="entry name" value="MetI-like_sf"/>
</dbReference>
<sequence length="332" mass="36557">MQMSSPDHLIAPAGLTLPRLWNKGAIAALAWLVSAAITRYWPNGARDWPYSQLWAEINVTIGLLLLLLTVTYRHWVTALPRLRVAAAWLIALPLLLSGWQLLTAKLLVLPVPFFAPPQALLQVFHDDWPRLLDSLYHSLSLLVSGVLLGTLFGFIAGLAIGWSPRVGYWMHPVLRILGPLPATALLPLCFFLFPTSHDASVFLIALATWFPVTVLTWSGVAGIDQAWYDVARTLGGNSRFLILRVAIPAALPSVFVGLFMGLGASFSVLIVAEMVGVKSGIGFYLQWAQGWAAYSNMYAALLLMALLCSGLISLLFAVRNRVLRWQKGTMKW</sequence>
<proteinExistence type="inferred from homology"/>
<dbReference type="Proteomes" id="UP001596215">
    <property type="component" value="Unassembled WGS sequence"/>
</dbReference>
<protein>
    <submittedName>
        <fullName evidence="10">ABC transporter permease</fullName>
    </submittedName>
</protein>
<evidence type="ECO:0000256" key="8">
    <source>
        <dbReference type="RuleBase" id="RU363032"/>
    </source>
</evidence>
<dbReference type="SUPFAM" id="SSF161098">
    <property type="entry name" value="MetI-like"/>
    <property type="match status" value="1"/>
</dbReference>
<keyword evidence="3" id="KW-1003">Cell membrane</keyword>
<feature type="transmembrane region" description="Helical" evidence="8">
    <location>
        <begin position="199"/>
        <end position="220"/>
    </location>
</feature>
<evidence type="ECO:0000313" key="10">
    <source>
        <dbReference type="EMBL" id="MFC6360999.1"/>
    </source>
</evidence>
<accession>A0ABW1VLP7</accession>
<dbReference type="EMBL" id="JBHSUC010000002">
    <property type="protein sequence ID" value="MFC6360999.1"/>
    <property type="molecule type" value="Genomic_DNA"/>
</dbReference>
<name>A0ABW1VLP7_9GAMM</name>
<evidence type="ECO:0000256" key="3">
    <source>
        <dbReference type="ARBA" id="ARBA00022475"/>
    </source>
</evidence>
<keyword evidence="7 8" id="KW-0472">Membrane</keyword>
<evidence type="ECO:0000259" key="9">
    <source>
        <dbReference type="PROSITE" id="PS50928"/>
    </source>
</evidence>
<dbReference type="PANTHER" id="PTHR30151">
    <property type="entry name" value="ALKANE SULFONATE ABC TRANSPORTER-RELATED, MEMBRANE SUBUNIT"/>
    <property type="match status" value="1"/>
</dbReference>
<keyword evidence="2 8" id="KW-0813">Transport</keyword>
<keyword evidence="11" id="KW-1185">Reference proteome</keyword>
<feature type="transmembrane region" description="Helical" evidence="8">
    <location>
        <begin position="173"/>
        <end position="193"/>
    </location>
</feature>
<comment type="subcellular location">
    <subcellularLocation>
        <location evidence="1">Cell inner membrane</location>
        <topology evidence="1">Multi-pass membrane protein</topology>
    </subcellularLocation>
    <subcellularLocation>
        <location evidence="8">Cell membrane</location>
        <topology evidence="8">Multi-pass membrane protein</topology>
    </subcellularLocation>
</comment>
<dbReference type="CDD" id="cd06261">
    <property type="entry name" value="TM_PBP2"/>
    <property type="match status" value="1"/>
</dbReference>
<feature type="transmembrane region" description="Helical" evidence="8">
    <location>
        <begin position="135"/>
        <end position="161"/>
    </location>
</feature>
<evidence type="ECO:0000313" key="11">
    <source>
        <dbReference type="Proteomes" id="UP001596215"/>
    </source>
</evidence>
<feature type="transmembrane region" description="Helical" evidence="8">
    <location>
        <begin position="84"/>
        <end position="115"/>
    </location>
</feature>
<dbReference type="Gene3D" id="1.10.3720.10">
    <property type="entry name" value="MetI-like"/>
    <property type="match status" value="1"/>
</dbReference>
<comment type="caution">
    <text evidence="10">The sequence shown here is derived from an EMBL/GenBank/DDBJ whole genome shotgun (WGS) entry which is preliminary data.</text>
</comment>
<dbReference type="PANTHER" id="PTHR30151:SF0">
    <property type="entry name" value="ABC TRANSPORTER PERMEASE PROTEIN MJ0413-RELATED"/>
    <property type="match status" value="1"/>
</dbReference>
<organism evidence="10 11">
    <name type="scientific">Tatumella punctata</name>
    <dbReference type="NCBI Taxonomy" id="399969"/>
    <lineage>
        <taxon>Bacteria</taxon>
        <taxon>Pseudomonadati</taxon>
        <taxon>Pseudomonadota</taxon>
        <taxon>Gammaproteobacteria</taxon>
        <taxon>Enterobacterales</taxon>
        <taxon>Erwiniaceae</taxon>
        <taxon>Tatumella</taxon>
    </lineage>
</organism>
<keyword evidence="4" id="KW-0997">Cell inner membrane</keyword>
<comment type="similarity">
    <text evidence="8">Belongs to the binding-protein-dependent transport system permease family.</text>
</comment>
<evidence type="ECO:0000256" key="2">
    <source>
        <dbReference type="ARBA" id="ARBA00022448"/>
    </source>
</evidence>
<evidence type="ECO:0000256" key="6">
    <source>
        <dbReference type="ARBA" id="ARBA00022989"/>
    </source>
</evidence>
<feature type="transmembrane region" description="Helical" evidence="8">
    <location>
        <begin position="291"/>
        <end position="318"/>
    </location>
</feature>
<evidence type="ECO:0000256" key="4">
    <source>
        <dbReference type="ARBA" id="ARBA00022519"/>
    </source>
</evidence>
<dbReference type="Pfam" id="PF00528">
    <property type="entry name" value="BPD_transp_1"/>
    <property type="match status" value="1"/>
</dbReference>
<dbReference type="PROSITE" id="PS50928">
    <property type="entry name" value="ABC_TM1"/>
    <property type="match status" value="1"/>
</dbReference>
<feature type="domain" description="ABC transmembrane type-1" evidence="9">
    <location>
        <begin position="135"/>
        <end position="316"/>
    </location>
</feature>
<evidence type="ECO:0000256" key="1">
    <source>
        <dbReference type="ARBA" id="ARBA00004429"/>
    </source>
</evidence>
<feature type="transmembrane region" description="Helical" evidence="8">
    <location>
        <begin position="53"/>
        <end position="72"/>
    </location>
</feature>
<feature type="transmembrane region" description="Helical" evidence="8">
    <location>
        <begin position="20"/>
        <end position="41"/>
    </location>
</feature>
<keyword evidence="6 8" id="KW-1133">Transmembrane helix</keyword>
<evidence type="ECO:0000256" key="5">
    <source>
        <dbReference type="ARBA" id="ARBA00022692"/>
    </source>
</evidence>
<dbReference type="InterPro" id="IPR000515">
    <property type="entry name" value="MetI-like"/>
</dbReference>
<gene>
    <name evidence="10" type="ORF">ACFP73_02625</name>
</gene>
<feature type="transmembrane region" description="Helical" evidence="8">
    <location>
        <begin position="241"/>
        <end position="271"/>
    </location>
</feature>
<reference evidence="11" key="1">
    <citation type="journal article" date="2019" name="Int. J. Syst. Evol. Microbiol.">
        <title>The Global Catalogue of Microorganisms (GCM) 10K type strain sequencing project: providing services to taxonomists for standard genome sequencing and annotation.</title>
        <authorList>
            <consortium name="The Broad Institute Genomics Platform"/>
            <consortium name="The Broad Institute Genome Sequencing Center for Infectious Disease"/>
            <person name="Wu L."/>
            <person name="Ma J."/>
        </authorList>
    </citation>
    <scope>NUCLEOTIDE SEQUENCE [LARGE SCALE GENOMIC DNA]</scope>
    <source>
        <strain evidence="11">CGMCC 4.1530</strain>
    </source>
</reference>
<dbReference type="RefSeq" id="WP_343876894.1">
    <property type="nucleotide sequence ID" value="NZ_BAAAFW010000050.1"/>
</dbReference>
<keyword evidence="5 8" id="KW-0812">Transmembrane</keyword>
<evidence type="ECO:0000256" key="7">
    <source>
        <dbReference type="ARBA" id="ARBA00023136"/>
    </source>
</evidence>